<gene>
    <name evidence="2" type="ORF">ElyMa_000185000</name>
</gene>
<dbReference type="Proteomes" id="UP000762676">
    <property type="component" value="Unassembled WGS sequence"/>
</dbReference>
<feature type="region of interest" description="Disordered" evidence="1">
    <location>
        <begin position="44"/>
        <end position="112"/>
    </location>
</feature>
<evidence type="ECO:0000313" key="2">
    <source>
        <dbReference type="EMBL" id="GFR64726.1"/>
    </source>
</evidence>
<reference evidence="2 3" key="1">
    <citation type="journal article" date="2021" name="Elife">
        <title>Chloroplast acquisition without the gene transfer in kleptoplastic sea slugs, Plakobranchus ocellatus.</title>
        <authorList>
            <person name="Maeda T."/>
            <person name="Takahashi S."/>
            <person name="Yoshida T."/>
            <person name="Shimamura S."/>
            <person name="Takaki Y."/>
            <person name="Nagai Y."/>
            <person name="Toyoda A."/>
            <person name="Suzuki Y."/>
            <person name="Arimoto A."/>
            <person name="Ishii H."/>
            <person name="Satoh N."/>
            <person name="Nishiyama T."/>
            <person name="Hasebe M."/>
            <person name="Maruyama T."/>
            <person name="Minagawa J."/>
            <person name="Obokata J."/>
            <person name="Shigenobu S."/>
        </authorList>
    </citation>
    <scope>NUCLEOTIDE SEQUENCE [LARGE SCALE GENOMIC DNA]</scope>
</reference>
<organism evidence="2 3">
    <name type="scientific">Elysia marginata</name>
    <dbReference type="NCBI Taxonomy" id="1093978"/>
    <lineage>
        <taxon>Eukaryota</taxon>
        <taxon>Metazoa</taxon>
        <taxon>Spiralia</taxon>
        <taxon>Lophotrochozoa</taxon>
        <taxon>Mollusca</taxon>
        <taxon>Gastropoda</taxon>
        <taxon>Heterobranchia</taxon>
        <taxon>Euthyneura</taxon>
        <taxon>Panpulmonata</taxon>
        <taxon>Sacoglossa</taxon>
        <taxon>Placobranchoidea</taxon>
        <taxon>Plakobranchidae</taxon>
        <taxon>Elysia</taxon>
    </lineage>
</organism>
<name>A0AAV4EVC5_9GAST</name>
<accession>A0AAV4EVC5</accession>
<comment type="caution">
    <text evidence="2">The sequence shown here is derived from an EMBL/GenBank/DDBJ whole genome shotgun (WGS) entry which is preliminary data.</text>
</comment>
<evidence type="ECO:0000313" key="3">
    <source>
        <dbReference type="Proteomes" id="UP000762676"/>
    </source>
</evidence>
<evidence type="ECO:0000256" key="1">
    <source>
        <dbReference type="SAM" id="MobiDB-lite"/>
    </source>
</evidence>
<dbReference type="EMBL" id="BMAT01000357">
    <property type="protein sequence ID" value="GFR64726.1"/>
    <property type="molecule type" value="Genomic_DNA"/>
</dbReference>
<proteinExistence type="predicted"/>
<protein>
    <submittedName>
        <fullName evidence="2">Uncharacterized protein</fullName>
    </submittedName>
</protein>
<dbReference type="AlphaFoldDB" id="A0AAV4EVC5"/>
<keyword evidence="3" id="KW-1185">Reference proteome</keyword>
<sequence>MPKMHARAAVIVEVAREIQARFFATVVRKRPPKVGEPQVKKVISATPAPAPKEKINRQTNVKGRGTAEKTPNARFGTQTDVPLDQIDSIWEMPIRKTPPVGRTASPPPLALSSFAFFPRSR</sequence>